<evidence type="ECO:0000259" key="1">
    <source>
        <dbReference type="Pfam" id="PF25250"/>
    </source>
</evidence>
<keyword evidence="3" id="KW-1185">Reference proteome</keyword>
<dbReference type="InterPro" id="IPR057174">
    <property type="entry name" value="DUF7852"/>
</dbReference>
<dbReference type="Pfam" id="PF25250">
    <property type="entry name" value="DUF7852"/>
    <property type="match status" value="1"/>
</dbReference>
<evidence type="ECO:0000313" key="3">
    <source>
        <dbReference type="Proteomes" id="UP001501510"/>
    </source>
</evidence>
<organism evidence="2 3">
    <name type="scientific">Clostridium oceanicum</name>
    <dbReference type="NCBI Taxonomy" id="1543"/>
    <lineage>
        <taxon>Bacteria</taxon>
        <taxon>Bacillati</taxon>
        <taxon>Bacillota</taxon>
        <taxon>Clostridia</taxon>
        <taxon>Eubacteriales</taxon>
        <taxon>Clostridiaceae</taxon>
        <taxon>Clostridium</taxon>
    </lineage>
</organism>
<name>A0ABN1JES0_9CLOT</name>
<reference evidence="2 3" key="1">
    <citation type="journal article" date="2019" name="Int. J. Syst. Evol. Microbiol.">
        <title>The Global Catalogue of Microorganisms (GCM) 10K type strain sequencing project: providing services to taxonomists for standard genome sequencing and annotation.</title>
        <authorList>
            <consortium name="The Broad Institute Genomics Platform"/>
            <consortium name="The Broad Institute Genome Sequencing Center for Infectious Disease"/>
            <person name="Wu L."/>
            <person name="Ma J."/>
        </authorList>
    </citation>
    <scope>NUCLEOTIDE SEQUENCE [LARGE SCALE GENOMIC DNA]</scope>
    <source>
        <strain evidence="2 3">JCM 1407</strain>
    </source>
</reference>
<dbReference type="Proteomes" id="UP001501510">
    <property type="component" value="Unassembled WGS sequence"/>
</dbReference>
<feature type="domain" description="DUF7852" evidence="1">
    <location>
        <begin position="25"/>
        <end position="127"/>
    </location>
</feature>
<comment type="caution">
    <text evidence="2">The sequence shown here is derived from an EMBL/GenBank/DDBJ whole genome shotgun (WGS) entry which is preliminary data.</text>
</comment>
<sequence length="227" mass="26965">MKDCLYKPFEKWISKDKNKFPIYVKYHNKKLKCNSNKTVDIPVIIANKKIDIDLKDKIKVKEGFIDILDIKNDLYITEAKCINIRNVSNDKYKDGKVFLKGYIRNLIQYTVLDKMYNENITTTVRTLVNYIDFNCTTKVKYLMPVQMKKRKYNMKKIDLKENMSKDIAEFNTPITYNLNKVNIFCDINYYNHKHLKNSNNEKIFYGIQQNISSKLELVLLKNQSVLV</sequence>
<proteinExistence type="predicted"/>
<evidence type="ECO:0000313" key="2">
    <source>
        <dbReference type="EMBL" id="GAA0737725.1"/>
    </source>
</evidence>
<gene>
    <name evidence="2" type="ORF">GCM10008906_14220</name>
</gene>
<accession>A0ABN1JES0</accession>
<dbReference type="RefSeq" id="WP_343760305.1">
    <property type="nucleotide sequence ID" value="NZ_BAAACG010000008.1"/>
</dbReference>
<dbReference type="EMBL" id="BAAACG010000008">
    <property type="protein sequence ID" value="GAA0737725.1"/>
    <property type="molecule type" value="Genomic_DNA"/>
</dbReference>
<protein>
    <recommendedName>
        <fullName evidence="1">DUF7852 domain-containing protein</fullName>
    </recommendedName>
</protein>